<keyword evidence="2 8" id="KW-0813">Transport</keyword>
<dbReference type="RefSeq" id="WP_092010002.1">
    <property type="nucleotide sequence ID" value="NZ_FOYW01000001.1"/>
</dbReference>
<dbReference type="SUPFAM" id="SSF56935">
    <property type="entry name" value="Porins"/>
    <property type="match status" value="1"/>
</dbReference>
<sequence length="711" mass="80701">MTLQPSKCGRFLTAMTVLCMPAFGAAQTQPDAAFDLALDSEEAMPQVLTTTKLRQPKSRVPATTTVLTGELIRDLGIRHLWEVFRLVPGMTVGYVQSNKPVVSYHGTVADEQRRLQVQVDGRTAYRPNIADMDWHAMPVAIEDIERIEITRGPNSAAYGINAFLATINIITFSPEDTHGSRVSLRAGDLGYRQAYGSVGGGADQHDWRLSVQRRESDGFDYRFEDEGDSQDKSEVRKPFDDSYRFNIINYSSTYDLTDQDALDLRLGYVEVYDEEDAAQYGKAFGIVGVPAETGDDFYGQLKWTHSFSDSHQVHIQAGHQTFNRRQRWRSLVDPEDLGQPEGLPELGTDVNQDIKEQRLEFEIQDTLSVTEDLRMVAGVGYREDRFESDTFFNGSGSNYQTLVFGNLEYTPWHRLTLNTGASWEKTTSVDDSFFSPRVAANFQLTDYQTLRLVYSRAVRTPDAFEQNADWGYRGSNVTPEALYGGLEGQRLLEFVAPGNLDEEHITSREISYLGQFRMGQGMLFTEVKLFSDKLRDVISGRIAVDRETVELPDGSTVTQPRWNLDNVLAIDQKGLEIEGMVQYPDTTVRLTYAYLDQDTEYRGPANKPANEIRLYKRLQGRLSAEHSGSLAWIQRYPGDISSAAAWYTAHDLGEYPYNRVDLRLAKAFYLPRFNWEVAARLEHYPNGGPIMFYDNNYNDDTHYFFDISAKF</sequence>
<dbReference type="GO" id="GO:0015344">
    <property type="term" value="F:siderophore uptake transmembrane transporter activity"/>
    <property type="evidence" value="ECO:0007669"/>
    <property type="project" value="TreeGrafter"/>
</dbReference>
<dbReference type="GO" id="GO:0044718">
    <property type="term" value="P:siderophore transmembrane transport"/>
    <property type="evidence" value="ECO:0007669"/>
    <property type="project" value="TreeGrafter"/>
</dbReference>
<feature type="chain" id="PRO_5011584527" evidence="10">
    <location>
        <begin position="25"/>
        <end position="711"/>
    </location>
</feature>
<dbReference type="PROSITE" id="PS52016">
    <property type="entry name" value="TONB_DEPENDENT_REC_3"/>
    <property type="match status" value="1"/>
</dbReference>
<keyword evidence="7 8" id="KW-0998">Cell outer membrane</keyword>
<keyword evidence="14" id="KW-1185">Reference proteome</keyword>
<dbReference type="InterPro" id="IPR000531">
    <property type="entry name" value="Beta-barrel_TonB"/>
</dbReference>
<dbReference type="STRING" id="650891.SAMN05216203_1335"/>
<dbReference type="PANTHER" id="PTHR30069:SF27">
    <property type="entry name" value="BLL4766 PROTEIN"/>
    <property type="match status" value="1"/>
</dbReference>
<proteinExistence type="inferred from homology"/>
<evidence type="ECO:0000256" key="6">
    <source>
        <dbReference type="ARBA" id="ARBA00023136"/>
    </source>
</evidence>
<dbReference type="InterPro" id="IPR036942">
    <property type="entry name" value="Beta-barrel_TonB_sf"/>
</dbReference>
<evidence type="ECO:0000313" key="14">
    <source>
        <dbReference type="Proteomes" id="UP000198644"/>
    </source>
</evidence>
<gene>
    <name evidence="13" type="ORF">SAMN05216203_1335</name>
</gene>
<dbReference type="EMBL" id="FOYW01000001">
    <property type="protein sequence ID" value="SFR55342.1"/>
    <property type="molecule type" value="Genomic_DNA"/>
</dbReference>
<feature type="domain" description="TonB-dependent receptor plug" evidence="12">
    <location>
        <begin position="57"/>
        <end position="163"/>
    </location>
</feature>
<keyword evidence="5 9" id="KW-0798">TonB box</keyword>
<evidence type="ECO:0000256" key="9">
    <source>
        <dbReference type="RuleBase" id="RU003357"/>
    </source>
</evidence>
<evidence type="ECO:0000256" key="1">
    <source>
        <dbReference type="ARBA" id="ARBA00004571"/>
    </source>
</evidence>
<evidence type="ECO:0000256" key="5">
    <source>
        <dbReference type="ARBA" id="ARBA00023077"/>
    </source>
</evidence>
<reference evidence="13 14" key="1">
    <citation type="submission" date="2016-10" db="EMBL/GenBank/DDBJ databases">
        <authorList>
            <person name="de Groot N.N."/>
        </authorList>
    </citation>
    <scope>NUCLEOTIDE SEQUENCE [LARGE SCALE GENOMIC DNA]</scope>
    <source>
        <strain evidence="13 14">CGMCC 1.9167</strain>
    </source>
</reference>
<accession>A0A1I6HLL3</accession>
<organism evidence="13 14">
    <name type="scientific">Marinobacter daqiaonensis</name>
    <dbReference type="NCBI Taxonomy" id="650891"/>
    <lineage>
        <taxon>Bacteria</taxon>
        <taxon>Pseudomonadati</taxon>
        <taxon>Pseudomonadota</taxon>
        <taxon>Gammaproteobacteria</taxon>
        <taxon>Pseudomonadales</taxon>
        <taxon>Marinobacteraceae</taxon>
        <taxon>Marinobacter</taxon>
    </lineage>
</organism>
<evidence type="ECO:0000259" key="12">
    <source>
        <dbReference type="Pfam" id="PF07715"/>
    </source>
</evidence>
<dbReference type="InterPro" id="IPR039426">
    <property type="entry name" value="TonB-dep_rcpt-like"/>
</dbReference>
<evidence type="ECO:0000256" key="4">
    <source>
        <dbReference type="ARBA" id="ARBA00022692"/>
    </source>
</evidence>
<keyword evidence="10" id="KW-0732">Signal</keyword>
<feature type="signal peptide" evidence="10">
    <location>
        <begin position="1"/>
        <end position="24"/>
    </location>
</feature>
<protein>
    <submittedName>
        <fullName evidence="13">Iron complex outermembrane recepter protein</fullName>
    </submittedName>
</protein>
<keyword evidence="4 8" id="KW-0812">Transmembrane</keyword>
<evidence type="ECO:0000256" key="8">
    <source>
        <dbReference type="PROSITE-ProRule" id="PRU01360"/>
    </source>
</evidence>
<dbReference type="GO" id="GO:0009279">
    <property type="term" value="C:cell outer membrane"/>
    <property type="evidence" value="ECO:0007669"/>
    <property type="project" value="UniProtKB-SubCell"/>
</dbReference>
<dbReference type="Pfam" id="PF00593">
    <property type="entry name" value="TonB_dep_Rec_b-barrel"/>
    <property type="match status" value="1"/>
</dbReference>
<keyword evidence="3 8" id="KW-1134">Transmembrane beta strand</keyword>
<evidence type="ECO:0000256" key="3">
    <source>
        <dbReference type="ARBA" id="ARBA00022452"/>
    </source>
</evidence>
<dbReference type="InterPro" id="IPR037066">
    <property type="entry name" value="Plug_dom_sf"/>
</dbReference>
<dbReference type="InterPro" id="IPR012910">
    <property type="entry name" value="Plug_dom"/>
</dbReference>
<dbReference type="Gene3D" id="2.170.130.10">
    <property type="entry name" value="TonB-dependent receptor, plug domain"/>
    <property type="match status" value="1"/>
</dbReference>
<evidence type="ECO:0000256" key="7">
    <source>
        <dbReference type="ARBA" id="ARBA00023237"/>
    </source>
</evidence>
<comment type="similarity">
    <text evidence="8 9">Belongs to the TonB-dependent receptor family.</text>
</comment>
<feature type="domain" description="TonB-dependent receptor-like beta-barrel" evidence="11">
    <location>
        <begin position="235"/>
        <end position="678"/>
    </location>
</feature>
<dbReference type="OrthoDB" id="9758929at2"/>
<evidence type="ECO:0000313" key="13">
    <source>
        <dbReference type="EMBL" id="SFR55342.1"/>
    </source>
</evidence>
<evidence type="ECO:0000259" key="11">
    <source>
        <dbReference type="Pfam" id="PF00593"/>
    </source>
</evidence>
<dbReference type="PANTHER" id="PTHR30069">
    <property type="entry name" value="TONB-DEPENDENT OUTER MEMBRANE RECEPTOR"/>
    <property type="match status" value="1"/>
</dbReference>
<evidence type="ECO:0000256" key="10">
    <source>
        <dbReference type="SAM" id="SignalP"/>
    </source>
</evidence>
<dbReference type="Pfam" id="PF07715">
    <property type="entry name" value="Plug"/>
    <property type="match status" value="1"/>
</dbReference>
<name>A0A1I6HLL3_9GAMM</name>
<comment type="subcellular location">
    <subcellularLocation>
        <location evidence="1 8">Cell outer membrane</location>
        <topology evidence="1 8">Multi-pass membrane protein</topology>
    </subcellularLocation>
</comment>
<dbReference type="AlphaFoldDB" id="A0A1I6HLL3"/>
<keyword evidence="6 8" id="KW-0472">Membrane</keyword>
<evidence type="ECO:0000256" key="2">
    <source>
        <dbReference type="ARBA" id="ARBA00022448"/>
    </source>
</evidence>
<dbReference type="Proteomes" id="UP000198644">
    <property type="component" value="Unassembled WGS sequence"/>
</dbReference>
<dbReference type="Gene3D" id="2.40.170.20">
    <property type="entry name" value="TonB-dependent receptor, beta-barrel domain"/>
    <property type="match status" value="1"/>
</dbReference>